<keyword evidence="3" id="KW-1185">Reference proteome</keyword>
<dbReference type="InterPro" id="IPR016181">
    <property type="entry name" value="Acyl_CoA_acyltransferase"/>
</dbReference>
<comment type="caution">
    <text evidence="2">The sequence shown here is derived from an EMBL/GenBank/DDBJ whole genome shotgun (WGS) entry which is preliminary data.</text>
</comment>
<organism evidence="2 3">
    <name type="scientific">Rothia nasimurium</name>
    <dbReference type="NCBI Taxonomy" id="85336"/>
    <lineage>
        <taxon>Bacteria</taxon>
        <taxon>Bacillati</taxon>
        <taxon>Actinomycetota</taxon>
        <taxon>Actinomycetes</taxon>
        <taxon>Micrococcales</taxon>
        <taxon>Micrococcaceae</taxon>
        <taxon>Rothia</taxon>
    </lineage>
</organism>
<protein>
    <recommendedName>
        <fullName evidence="1">N-acetyltransferase domain-containing protein</fullName>
    </recommendedName>
</protein>
<dbReference type="GO" id="GO:0016747">
    <property type="term" value="F:acyltransferase activity, transferring groups other than amino-acyl groups"/>
    <property type="evidence" value="ECO:0007669"/>
    <property type="project" value="InterPro"/>
</dbReference>
<dbReference type="RefSeq" id="WP_180377847.1">
    <property type="nucleotide sequence ID" value="NZ_LXWF01000033.1"/>
</dbReference>
<sequence length="193" mass="21490">MNFEVRPPRPHEALAWERLRIVSWRKAYAGTFTPEMFAKQEEQLEARATGFAEWLESTDGSGQDAQAQLGQRRRALVAVRPPNHEAFPSPETTRSAAGANLCPDPEIGCLLGLAFASQMPYEVQKLEMLYLLPEAFGTGVAQALMADVLEPGPAELEVLTTNARAIRFYTKEGFTIARTDEFAGRKTYIMTRP</sequence>
<accession>A0A1Y1RPC7</accession>
<dbReference type="AlphaFoldDB" id="A0A1Y1RPC7"/>
<proteinExistence type="predicted"/>
<evidence type="ECO:0000313" key="2">
    <source>
        <dbReference type="EMBL" id="ORC17390.1"/>
    </source>
</evidence>
<gene>
    <name evidence="2" type="ORF">A7979_03030</name>
</gene>
<evidence type="ECO:0000259" key="1">
    <source>
        <dbReference type="PROSITE" id="PS51186"/>
    </source>
</evidence>
<dbReference type="SUPFAM" id="SSF55729">
    <property type="entry name" value="Acyl-CoA N-acyltransferases (Nat)"/>
    <property type="match status" value="1"/>
</dbReference>
<name>A0A1Y1RPC7_9MICC</name>
<feature type="domain" description="N-acetyltransferase" evidence="1">
    <location>
        <begin position="55"/>
        <end position="193"/>
    </location>
</feature>
<dbReference type="Pfam" id="PF13508">
    <property type="entry name" value="Acetyltransf_7"/>
    <property type="match status" value="1"/>
</dbReference>
<dbReference type="EMBL" id="LXWF01000033">
    <property type="protein sequence ID" value="ORC17390.1"/>
    <property type="molecule type" value="Genomic_DNA"/>
</dbReference>
<evidence type="ECO:0000313" key="3">
    <source>
        <dbReference type="Proteomes" id="UP000192359"/>
    </source>
</evidence>
<reference evidence="2 3" key="1">
    <citation type="submission" date="2016-05" db="EMBL/GenBank/DDBJ databases">
        <title>Draft genome sequence of a porcine commensal Rothia nasimurium.</title>
        <authorList>
            <person name="Gaiser R.A."/>
            <person name="Van Baarlen P."/>
            <person name="Wells J.M."/>
        </authorList>
    </citation>
    <scope>NUCLEOTIDE SEQUENCE [LARGE SCALE GENOMIC DNA]</scope>
    <source>
        <strain evidence="2 3">PT-32</strain>
    </source>
</reference>
<dbReference type="PROSITE" id="PS51186">
    <property type="entry name" value="GNAT"/>
    <property type="match status" value="1"/>
</dbReference>
<dbReference type="Gene3D" id="3.40.630.30">
    <property type="match status" value="1"/>
</dbReference>
<dbReference type="Proteomes" id="UP000192359">
    <property type="component" value="Unassembled WGS sequence"/>
</dbReference>
<dbReference type="InterPro" id="IPR000182">
    <property type="entry name" value="GNAT_dom"/>
</dbReference>